<dbReference type="KEGG" id="pbi:112541524"/>
<keyword evidence="5 10" id="KW-0552">Olfaction</keyword>
<evidence type="ECO:0000256" key="6">
    <source>
        <dbReference type="ARBA" id="ARBA00022989"/>
    </source>
</evidence>
<dbReference type="FunFam" id="1.20.1070.10:FF:000001">
    <property type="entry name" value="Olfactory receptor"/>
    <property type="match status" value="1"/>
</dbReference>
<accession>A0A9F5J4J3</accession>
<dbReference type="GO" id="GO:0004984">
    <property type="term" value="F:olfactory receptor activity"/>
    <property type="evidence" value="ECO:0007669"/>
    <property type="project" value="InterPro"/>
</dbReference>
<keyword evidence="8 9" id="KW-0807">Transducer</keyword>
<feature type="transmembrane region" description="Helical" evidence="10">
    <location>
        <begin position="62"/>
        <end position="82"/>
    </location>
</feature>
<evidence type="ECO:0000313" key="12">
    <source>
        <dbReference type="Proteomes" id="UP000695026"/>
    </source>
</evidence>
<reference evidence="13" key="1">
    <citation type="submission" date="2025-08" db="UniProtKB">
        <authorList>
            <consortium name="RefSeq"/>
        </authorList>
    </citation>
    <scope>IDENTIFICATION</scope>
    <source>
        <tissue evidence="13">Liver</tissue>
    </source>
</reference>
<dbReference type="RefSeq" id="XP_025027123.1">
    <property type="nucleotide sequence ID" value="XM_025171355.1"/>
</dbReference>
<keyword evidence="6 10" id="KW-1133">Transmembrane helix</keyword>
<evidence type="ECO:0000259" key="11">
    <source>
        <dbReference type="PROSITE" id="PS50262"/>
    </source>
</evidence>
<feature type="transmembrane region" description="Helical" evidence="10">
    <location>
        <begin position="239"/>
        <end position="261"/>
    </location>
</feature>
<feature type="transmembrane region" description="Helical" evidence="10">
    <location>
        <begin position="102"/>
        <end position="121"/>
    </location>
</feature>
<evidence type="ECO:0000256" key="3">
    <source>
        <dbReference type="ARBA" id="ARBA00022606"/>
    </source>
</evidence>
<evidence type="ECO:0000313" key="13">
    <source>
        <dbReference type="RefSeq" id="XP_025027123.1"/>
    </source>
</evidence>
<dbReference type="InterPro" id="IPR000276">
    <property type="entry name" value="GPCR_Rhodpsn"/>
</dbReference>
<gene>
    <name evidence="13" type="primary">LOC112541524</name>
</gene>
<keyword evidence="2 10" id="KW-1003">Cell membrane</keyword>
<dbReference type="PRINTS" id="PR00245">
    <property type="entry name" value="OLFACTORYR"/>
</dbReference>
<keyword evidence="4 9" id="KW-0812">Transmembrane</keyword>
<keyword evidence="3 10" id="KW-0716">Sensory transduction</keyword>
<dbReference type="Pfam" id="PF13853">
    <property type="entry name" value="7tm_4"/>
    <property type="match status" value="1"/>
</dbReference>
<evidence type="ECO:0000256" key="7">
    <source>
        <dbReference type="ARBA" id="ARBA00023136"/>
    </source>
</evidence>
<evidence type="ECO:0000256" key="1">
    <source>
        <dbReference type="ARBA" id="ARBA00004651"/>
    </source>
</evidence>
<organism evidence="12 13">
    <name type="scientific">Python bivittatus</name>
    <name type="common">Burmese python</name>
    <name type="synonym">Python molurus bivittatus</name>
    <dbReference type="NCBI Taxonomy" id="176946"/>
    <lineage>
        <taxon>Eukaryota</taxon>
        <taxon>Metazoa</taxon>
        <taxon>Chordata</taxon>
        <taxon>Craniata</taxon>
        <taxon>Vertebrata</taxon>
        <taxon>Euteleostomi</taxon>
        <taxon>Lepidosauria</taxon>
        <taxon>Squamata</taxon>
        <taxon>Bifurcata</taxon>
        <taxon>Unidentata</taxon>
        <taxon>Episquamata</taxon>
        <taxon>Toxicofera</taxon>
        <taxon>Serpentes</taxon>
        <taxon>Henophidia</taxon>
        <taxon>Pythonidae</taxon>
        <taxon>Python</taxon>
    </lineage>
</organism>
<dbReference type="GO" id="GO:0005886">
    <property type="term" value="C:plasma membrane"/>
    <property type="evidence" value="ECO:0007669"/>
    <property type="project" value="UniProtKB-SubCell"/>
</dbReference>
<comment type="subcellular location">
    <subcellularLocation>
        <location evidence="1 10">Cell membrane</location>
        <topology evidence="1 10">Multi-pass membrane protein</topology>
    </subcellularLocation>
</comment>
<proteinExistence type="inferred from homology"/>
<feature type="transmembrane region" description="Helical" evidence="10">
    <location>
        <begin position="206"/>
        <end position="227"/>
    </location>
</feature>
<feature type="transmembrane region" description="Helical" evidence="10">
    <location>
        <begin position="26"/>
        <end position="50"/>
    </location>
</feature>
<evidence type="ECO:0000256" key="2">
    <source>
        <dbReference type="ARBA" id="ARBA00022475"/>
    </source>
</evidence>
<dbReference type="CDD" id="cd15225">
    <property type="entry name" value="7tmA_OR10A-like"/>
    <property type="match status" value="1"/>
</dbReference>
<dbReference type="PRINTS" id="PR00237">
    <property type="entry name" value="GPCRRHODOPSN"/>
</dbReference>
<dbReference type="Gene3D" id="1.20.1070.10">
    <property type="entry name" value="Rhodopsin 7-helix transmembrane proteins"/>
    <property type="match status" value="1"/>
</dbReference>
<keyword evidence="7 10" id="KW-0472">Membrane</keyword>
<keyword evidence="9" id="KW-0675">Receptor</keyword>
<evidence type="ECO:0000256" key="9">
    <source>
        <dbReference type="RuleBase" id="RU000688"/>
    </source>
</evidence>
<evidence type="ECO:0000256" key="10">
    <source>
        <dbReference type="RuleBase" id="RU363047"/>
    </source>
</evidence>
<sequence>MKSENQTSDPQFHFQPFTTIPEMRWLIFWAFLILFLLSLFGNASIVFIIYTTRSLHTPMYFFLANLAFLEIAYSCTIAPLTLAHLASVRKISISLVGCGTQLFFFTFLGGSDCVLLAIMAYDRYVSICHPLSYPVIMSWRMCVSLVVGTWTMNGLFGFQLSLLILTLPFCGNNVINNFFCDFPAVMKLACGDIHVQQTALFITSTVLLTLPFLLICTSYVFIAMAIIHIPSALGCQRAFSTCSSHLMVVLLQYGCGSLIYLRPSSSYSAEEGRVVSVFYTFVTPVLNPLIYSMRNKELKEAVHRSLRRIVLPQKK</sequence>
<dbReference type="SUPFAM" id="SSF81321">
    <property type="entry name" value="Family A G protein-coupled receptor-like"/>
    <property type="match status" value="1"/>
</dbReference>
<dbReference type="PROSITE" id="PS00237">
    <property type="entry name" value="G_PROTEIN_RECEP_F1_1"/>
    <property type="match status" value="1"/>
</dbReference>
<dbReference type="AlphaFoldDB" id="A0A9F5J4J3"/>
<evidence type="ECO:0000256" key="4">
    <source>
        <dbReference type="ARBA" id="ARBA00022692"/>
    </source>
</evidence>
<keyword evidence="12" id="KW-1185">Reference proteome</keyword>
<dbReference type="PROSITE" id="PS50262">
    <property type="entry name" value="G_PROTEIN_RECEP_F1_2"/>
    <property type="match status" value="1"/>
</dbReference>
<dbReference type="OMA" id="PFTLICM"/>
<name>A0A9F5J4J3_PYTBI</name>
<protein>
    <recommendedName>
        <fullName evidence="10">Olfactory receptor</fullName>
    </recommendedName>
</protein>
<dbReference type="InterPro" id="IPR017452">
    <property type="entry name" value="GPCR_Rhodpsn_7TM"/>
</dbReference>
<dbReference type="PANTHER" id="PTHR26453">
    <property type="entry name" value="OLFACTORY RECEPTOR"/>
    <property type="match status" value="1"/>
</dbReference>
<dbReference type="InterPro" id="IPR000725">
    <property type="entry name" value="Olfact_rcpt"/>
</dbReference>
<evidence type="ECO:0000256" key="8">
    <source>
        <dbReference type="ARBA" id="ARBA00023224"/>
    </source>
</evidence>
<dbReference type="Proteomes" id="UP000695026">
    <property type="component" value="Unplaced"/>
</dbReference>
<dbReference type="GeneID" id="112541524"/>
<feature type="domain" description="G-protein coupled receptors family 1 profile" evidence="11">
    <location>
        <begin position="41"/>
        <end position="291"/>
    </location>
</feature>
<dbReference type="GO" id="GO:0004930">
    <property type="term" value="F:G protein-coupled receptor activity"/>
    <property type="evidence" value="ECO:0007669"/>
    <property type="project" value="UniProtKB-KW"/>
</dbReference>
<feature type="transmembrane region" description="Helical" evidence="10">
    <location>
        <begin position="142"/>
        <end position="169"/>
    </location>
</feature>
<dbReference type="OrthoDB" id="9975554at2759"/>
<comment type="similarity">
    <text evidence="9">Belongs to the G-protein coupled receptor 1 family.</text>
</comment>
<feature type="transmembrane region" description="Helical" evidence="10">
    <location>
        <begin position="273"/>
        <end position="291"/>
    </location>
</feature>
<evidence type="ECO:0000256" key="5">
    <source>
        <dbReference type="ARBA" id="ARBA00022725"/>
    </source>
</evidence>
<keyword evidence="9" id="KW-0297">G-protein coupled receptor</keyword>